<dbReference type="AlphaFoldDB" id="A0A254NHE3"/>
<evidence type="ECO:0000313" key="3">
    <source>
        <dbReference type="EMBL" id="OWR04413.1"/>
    </source>
</evidence>
<accession>A0A254NHE3</accession>
<protein>
    <submittedName>
        <fullName evidence="3">Amidohydrolase</fullName>
    </submittedName>
</protein>
<evidence type="ECO:0000313" key="4">
    <source>
        <dbReference type="Proteomes" id="UP000197446"/>
    </source>
</evidence>
<dbReference type="RefSeq" id="WP_088482550.1">
    <property type="nucleotide sequence ID" value="NZ_NISI01000002.1"/>
</dbReference>
<reference evidence="3 4" key="1">
    <citation type="journal article" date="2007" name="Int. J. Syst. Evol. Microbiol.">
        <title>Description of Pelomonas aquatica sp. nov. and Pelomonas puraquae sp. nov., isolated from industrial and haemodialysis water.</title>
        <authorList>
            <person name="Gomila M."/>
            <person name="Bowien B."/>
            <person name="Falsen E."/>
            <person name="Moore E.R."/>
            <person name="Lalucat J."/>
        </authorList>
    </citation>
    <scope>NUCLEOTIDE SEQUENCE [LARGE SCALE GENOMIC DNA]</scope>
    <source>
        <strain evidence="3 4">CCUG 52769</strain>
    </source>
</reference>
<dbReference type="InterPro" id="IPR006680">
    <property type="entry name" value="Amidohydro-rel"/>
</dbReference>
<evidence type="ECO:0000256" key="1">
    <source>
        <dbReference type="SAM" id="SignalP"/>
    </source>
</evidence>
<keyword evidence="1" id="KW-0732">Signal</keyword>
<feature type="signal peptide" evidence="1">
    <location>
        <begin position="1"/>
        <end position="22"/>
    </location>
</feature>
<feature type="domain" description="Amidohydrolase-related" evidence="2">
    <location>
        <begin position="142"/>
        <end position="363"/>
    </location>
</feature>
<dbReference type="Gene3D" id="3.20.20.140">
    <property type="entry name" value="Metal-dependent hydrolases"/>
    <property type="match status" value="1"/>
</dbReference>
<organism evidence="3 4">
    <name type="scientific">Roseateles puraquae</name>
    <dbReference type="NCBI Taxonomy" id="431059"/>
    <lineage>
        <taxon>Bacteria</taxon>
        <taxon>Pseudomonadati</taxon>
        <taxon>Pseudomonadota</taxon>
        <taxon>Betaproteobacteria</taxon>
        <taxon>Burkholderiales</taxon>
        <taxon>Sphaerotilaceae</taxon>
        <taxon>Roseateles</taxon>
    </lineage>
</organism>
<gene>
    <name evidence="3" type="ORF">CDO81_07425</name>
</gene>
<sequence length="408" mass="44503">MLNRRHLLCCGAAAAGLFTSLADPARASLLNPCRPGIPPALRDFVAASFDGLAIDQLWDVHTHLLGTGDSGSGCTINAQLDQWWHPIESLRKRFILNAACVPPDAPSVDRAYVQRLRALADDFPAGARWLLFAFDHACDAQGRPVVAQTTFHVPDAYAADVAAQHRDRFGWVASIHPQRPDALDRLDSALAQGAVALKWLPSSMAIDLRDPRLTPFYERLASTRLPVIVHCGEEKAVPGAGREDLGNPLHVRAALARGVRVIVAHCGSLGHALDLDARRPREVSAFSLFARLMDEGWGAHLMGDISCVLQTNRRPEVARALLARSDWHARLLQGSDYPLPGIAALLRLPALVRAGLLAEADVAPLAALREHNPLLFDLALKRRVRWQGSAWSPAVFATRPHFERPSVS</sequence>
<dbReference type="GO" id="GO:0016787">
    <property type="term" value="F:hydrolase activity"/>
    <property type="evidence" value="ECO:0007669"/>
    <property type="project" value="UniProtKB-KW"/>
</dbReference>
<dbReference type="Proteomes" id="UP000197446">
    <property type="component" value="Unassembled WGS sequence"/>
</dbReference>
<dbReference type="InterPro" id="IPR032466">
    <property type="entry name" value="Metal_Hydrolase"/>
</dbReference>
<keyword evidence="3" id="KW-0378">Hydrolase</keyword>
<dbReference type="SUPFAM" id="SSF51556">
    <property type="entry name" value="Metallo-dependent hydrolases"/>
    <property type="match status" value="1"/>
</dbReference>
<dbReference type="EMBL" id="NISI01000002">
    <property type="protein sequence ID" value="OWR04413.1"/>
    <property type="molecule type" value="Genomic_DNA"/>
</dbReference>
<keyword evidence="4" id="KW-1185">Reference proteome</keyword>
<comment type="caution">
    <text evidence="3">The sequence shown here is derived from an EMBL/GenBank/DDBJ whole genome shotgun (WGS) entry which is preliminary data.</text>
</comment>
<feature type="chain" id="PRO_5012738909" evidence="1">
    <location>
        <begin position="23"/>
        <end position="408"/>
    </location>
</feature>
<dbReference type="Pfam" id="PF04909">
    <property type="entry name" value="Amidohydro_2"/>
    <property type="match status" value="1"/>
</dbReference>
<evidence type="ECO:0000259" key="2">
    <source>
        <dbReference type="Pfam" id="PF04909"/>
    </source>
</evidence>
<dbReference type="OrthoDB" id="9771320at2"/>
<name>A0A254NHE3_9BURK</name>
<proteinExistence type="predicted"/>